<name>A0A934QLX4_9PSEU</name>
<dbReference type="Pfam" id="PF01614">
    <property type="entry name" value="IclR_C"/>
    <property type="match status" value="1"/>
</dbReference>
<evidence type="ECO:0000259" key="8">
    <source>
        <dbReference type="PROSITE" id="PS51077"/>
    </source>
</evidence>
<proteinExistence type="predicted"/>
<dbReference type="PROSITE" id="PS51078">
    <property type="entry name" value="ICLR_ED"/>
    <property type="match status" value="1"/>
</dbReference>
<evidence type="ECO:0000256" key="4">
    <source>
        <dbReference type="ARBA" id="ARBA00023163"/>
    </source>
</evidence>
<keyword evidence="2" id="KW-0805">Transcription regulation</keyword>
<dbReference type="FunFam" id="1.10.10.10:FF:000056">
    <property type="entry name" value="IclR family transcriptional regulator"/>
    <property type="match status" value="1"/>
</dbReference>
<feature type="region of interest" description="Disordered" evidence="7">
    <location>
        <begin position="1"/>
        <end position="27"/>
    </location>
</feature>
<dbReference type="GO" id="GO:0006071">
    <property type="term" value="P:glycerol metabolic process"/>
    <property type="evidence" value="ECO:0007669"/>
    <property type="project" value="UniProtKB-KW"/>
</dbReference>
<dbReference type="GO" id="GO:0003700">
    <property type="term" value="F:DNA-binding transcription factor activity"/>
    <property type="evidence" value="ECO:0007669"/>
    <property type="project" value="TreeGrafter"/>
</dbReference>
<protein>
    <recommendedName>
        <fullName evidence="6">Glycerol operon regulatory protein</fullName>
    </recommendedName>
</protein>
<dbReference type="InterPro" id="IPR036388">
    <property type="entry name" value="WH-like_DNA-bd_sf"/>
</dbReference>
<dbReference type="GO" id="GO:0045892">
    <property type="term" value="P:negative regulation of DNA-templated transcription"/>
    <property type="evidence" value="ECO:0007669"/>
    <property type="project" value="TreeGrafter"/>
</dbReference>
<organism evidence="10 11">
    <name type="scientific">Prauserella cavernicola</name>
    <dbReference type="NCBI Taxonomy" id="2800127"/>
    <lineage>
        <taxon>Bacteria</taxon>
        <taxon>Bacillati</taxon>
        <taxon>Actinomycetota</taxon>
        <taxon>Actinomycetes</taxon>
        <taxon>Pseudonocardiales</taxon>
        <taxon>Pseudonocardiaceae</taxon>
        <taxon>Prauserella</taxon>
    </lineage>
</organism>
<dbReference type="SUPFAM" id="SSF46785">
    <property type="entry name" value="Winged helix' DNA-binding domain"/>
    <property type="match status" value="1"/>
</dbReference>
<dbReference type="CDD" id="cd00090">
    <property type="entry name" value="HTH_ARSR"/>
    <property type="match status" value="1"/>
</dbReference>
<evidence type="ECO:0000256" key="7">
    <source>
        <dbReference type="SAM" id="MobiDB-lite"/>
    </source>
</evidence>
<dbReference type="InterPro" id="IPR050707">
    <property type="entry name" value="HTH_MetabolicPath_Reg"/>
</dbReference>
<dbReference type="GO" id="GO:0003677">
    <property type="term" value="F:DNA binding"/>
    <property type="evidence" value="ECO:0007669"/>
    <property type="project" value="UniProtKB-KW"/>
</dbReference>
<gene>
    <name evidence="10" type="ORF">JHE00_05625</name>
</gene>
<dbReference type="PROSITE" id="PS51077">
    <property type="entry name" value="HTH_ICLR"/>
    <property type="match status" value="1"/>
</dbReference>
<evidence type="ECO:0000313" key="10">
    <source>
        <dbReference type="EMBL" id="MBK1783802.1"/>
    </source>
</evidence>
<dbReference type="AlphaFoldDB" id="A0A934QLX4"/>
<evidence type="ECO:0000256" key="2">
    <source>
        <dbReference type="ARBA" id="ARBA00023015"/>
    </source>
</evidence>
<dbReference type="InterPro" id="IPR011991">
    <property type="entry name" value="ArsR-like_HTH"/>
</dbReference>
<evidence type="ECO:0000256" key="5">
    <source>
        <dbReference type="ARBA" id="ARBA00058938"/>
    </source>
</evidence>
<dbReference type="Gene3D" id="1.10.10.10">
    <property type="entry name" value="Winged helix-like DNA-binding domain superfamily/Winged helix DNA-binding domain"/>
    <property type="match status" value="1"/>
</dbReference>
<sequence length="274" mass="28996">MTEQSIHDVERSGDRPRAGDQAGQGSQSVRRALDLLTLIAAGERRGGLSVAEVTDETALTKPTVHRLLRELLHAGYVEQAPDRRYRLGPEAYAVGAAAEARYGIRQHALVAATRVAAACEDVAVATVRRGLHYVCVHREEGRWPVRSHVLQVGDRMPLGVGSNGVAFLAAMPPAQADEIVAAVADEVTRKFPHLTPDVIAGLVDEARERDGIGIVRGLISSDSAGAALAVPAHGGPNGLSIGIVTPASRLAPDREPLLCSLLRAETGQLAKEHP</sequence>
<comment type="function">
    <text evidence="5">May be an activator protein for the gylABX operon.</text>
</comment>
<feature type="domain" description="IclR-ED" evidence="9">
    <location>
        <begin position="90"/>
        <end position="274"/>
    </location>
</feature>
<dbReference type="EMBL" id="JAENJH010000001">
    <property type="protein sequence ID" value="MBK1783802.1"/>
    <property type="molecule type" value="Genomic_DNA"/>
</dbReference>
<dbReference type="Pfam" id="PF09339">
    <property type="entry name" value="HTH_IclR"/>
    <property type="match status" value="1"/>
</dbReference>
<feature type="domain" description="HTH iclR-type" evidence="8">
    <location>
        <begin position="26"/>
        <end position="89"/>
    </location>
</feature>
<evidence type="ECO:0000313" key="11">
    <source>
        <dbReference type="Proteomes" id="UP000635245"/>
    </source>
</evidence>
<dbReference type="PANTHER" id="PTHR30136">
    <property type="entry name" value="HELIX-TURN-HELIX TRANSCRIPTIONAL REGULATOR, ICLR FAMILY"/>
    <property type="match status" value="1"/>
</dbReference>
<dbReference type="InterPro" id="IPR029016">
    <property type="entry name" value="GAF-like_dom_sf"/>
</dbReference>
<dbReference type="InterPro" id="IPR014757">
    <property type="entry name" value="Tscrpt_reg_IclR_C"/>
</dbReference>
<dbReference type="Gene3D" id="3.30.450.40">
    <property type="match status" value="1"/>
</dbReference>
<dbReference type="InterPro" id="IPR005471">
    <property type="entry name" value="Tscrpt_reg_IclR_N"/>
</dbReference>
<evidence type="ECO:0000256" key="3">
    <source>
        <dbReference type="ARBA" id="ARBA00023125"/>
    </source>
</evidence>
<feature type="compositionally biased region" description="Basic and acidic residues" evidence="7">
    <location>
        <begin position="1"/>
        <end position="18"/>
    </location>
</feature>
<comment type="caution">
    <text evidence="10">The sequence shown here is derived from an EMBL/GenBank/DDBJ whole genome shotgun (WGS) entry which is preliminary data.</text>
</comment>
<dbReference type="SMART" id="SM00346">
    <property type="entry name" value="HTH_ICLR"/>
    <property type="match status" value="1"/>
</dbReference>
<dbReference type="PANTHER" id="PTHR30136:SF39">
    <property type="entry name" value="TRANSCRIPTIONAL REGULATORY PROTEIN"/>
    <property type="match status" value="1"/>
</dbReference>
<accession>A0A934QLX4</accession>
<keyword evidence="4" id="KW-0804">Transcription</keyword>
<evidence type="ECO:0000256" key="1">
    <source>
        <dbReference type="ARBA" id="ARBA00022798"/>
    </source>
</evidence>
<dbReference type="RefSeq" id="WP_200315374.1">
    <property type="nucleotide sequence ID" value="NZ_JAENJH010000001.1"/>
</dbReference>
<keyword evidence="11" id="KW-1185">Reference proteome</keyword>
<keyword evidence="3" id="KW-0238">DNA-binding</keyword>
<evidence type="ECO:0000256" key="6">
    <source>
        <dbReference type="ARBA" id="ARBA00070406"/>
    </source>
</evidence>
<dbReference type="InterPro" id="IPR036390">
    <property type="entry name" value="WH_DNA-bd_sf"/>
</dbReference>
<dbReference type="SUPFAM" id="SSF55781">
    <property type="entry name" value="GAF domain-like"/>
    <property type="match status" value="1"/>
</dbReference>
<keyword evidence="1" id="KW-0319">Glycerol metabolism</keyword>
<reference evidence="10" key="1">
    <citation type="submission" date="2020-12" db="EMBL/GenBank/DDBJ databases">
        <title>Prauserella sp. ASG 168, a novel actinomycete isolated from cave rock.</title>
        <authorList>
            <person name="Suriyachadkun C."/>
        </authorList>
    </citation>
    <scope>NUCLEOTIDE SEQUENCE</scope>
    <source>
        <strain evidence="10">ASG 168</strain>
    </source>
</reference>
<dbReference type="Proteomes" id="UP000635245">
    <property type="component" value="Unassembled WGS sequence"/>
</dbReference>
<evidence type="ECO:0000259" key="9">
    <source>
        <dbReference type="PROSITE" id="PS51078"/>
    </source>
</evidence>